<dbReference type="SUPFAM" id="SSF82866">
    <property type="entry name" value="Multidrug efflux transporter AcrB transmembrane domain"/>
    <property type="match status" value="2"/>
</dbReference>
<feature type="transmembrane region" description="Helical" evidence="6">
    <location>
        <begin position="231"/>
        <end position="251"/>
    </location>
</feature>
<dbReference type="InterPro" id="IPR050545">
    <property type="entry name" value="Mycobact_MmpL"/>
</dbReference>
<dbReference type="PANTHER" id="PTHR33406">
    <property type="entry name" value="MEMBRANE PROTEIN MJ1562-RELATED"/>
    <property type="match status" value="1"/>
</dbReference>
<proteinExistence type="predicted"/>
<evidence type="ECO:0000256" key="5">
    <source>
        <dbReference type="ARBA" id="ARBA00023136"/>
    </source>
</evidence>
<feature type="transmembrane region" description="Helical" evidence="6">
    <location>
        <begin position="272"/>
        <end position="291"/>
    </location>
</feature>
<feature type="domain" description="Membrane transport protein MMPL" evidence="7">
    <location>
        <begin position="385"/>
        <end position="708"/>
    </location>
</feature>
<reference evidence="8 9" key="1">
    <citation type="journal article" date="2014" name="BMC Genomics">
        <title>Comparison of environmental and isolate Sulfobacillus genomes reveals diverse carbon, sulfur, nitrogen, and hydrogen metabolisms.</title>
        <authorList>
            <person name="Justice N.B."/>
            <person name="Norman A."/>
            <person name="Brown C.T."/>
            <person name="Singh A."/>
            <person name="Thomas B.C."/>
            <person name="Banfield J.F."/>
        </authorList>
    </citation>
    <scope>NUCLEOTIDE SEQUENCE [LARGE SCALE GENOMIC DNA]</scope>
    <source>
        <strain evidence="8">AMDSBA1</strain>
    </source>
</reference>
<feature type="transmembrane region" description="Helical" evidence="6">
    <location>
        <begin position="560"/>
        <end position="580"/>
    </location>
</feature>
<dbReference type="EMBL" id="PXYT01000019">
    <property type="protein sequence ID" value="PSR28682.1"/>
    <property type="molecule type" value="Genomic_DNA"/>
</dbReference>
<organism evidence="8 9">
    <name type="scientific">Sulfobacillus benefaciens</name>
    <dbReference type="NCBI Taxonomy" id="453960"/>
    <lineage>
        <taxon>Bacteria</taxon>
        <taxon>Bacillati</taxon>
        <taxon>Bacillota</taxon>
        <taxon>Clostridia</taxon>
        <taxon>Eubacteriales</taxon>
        <taxon>Clostridiales Family XVII. Incertae Sedis</taxon>
        <taxon>Sulfobacillus</taxon>
    </lineage>
</organism>
<evidence type="ECO:0000313" key="9">
    <source>
        <dbReference type="Proteomes" id="UP000242699"/>
    </source>
</evidence>
<feature type="transmembrane region" description="Helical" evidence="6">
    <location>
        <begin position="642"/>
        <end position="665"/>
    </location>
</feature>
<dbReference type="InterPro" id="IPR004869">
    <property type="entry name" value="MMPL_dom"/>
</dbReference>
<feature type="transmembrane region" description="Helical" evidence="6">
    <location>
        <begin position="671"/>
        <end position="698"/>
    </location>
</feature>
<evidence type="ECO:0000256" key="1">
    <source>
        <dbReference type="ARBA" id="ARBA00004651"/>
    </source>
</evidence>
<protein>
    <recommendedName>
        <fullName evidence="7">Membrane transport protein MMPL domain-containing protein</fullName>
    </recommendedName>
</protein>
<keyword evidence="3 6" id="KW-0812">Transmembrane</keyword>
<keyword evidence="4 6" id="KW-1133">Transmembrane helix</keyword>
<gene>
    <name evidence="8" type="ORF">C7B43_09725</name>
</gene>
<evidence type="ECO:0000256" key="6">
    <source>
        <dbReference type="SAM" id="Phobius"/>
    </source>
</evidence>
<dbReference type="Pfam" id="PF03176">
    <property type="entry name" value="MMPL"/>
    <property type="match status" value="2"/>
</dbReference>
<name>A0A2T2X2H9_9FIRM</name>
<comment type="subcellular location">
    <subcellularLocation>
        <location evidence="1">Cell membrane</location>
        <topology evidence="1">Multi-pass membrane protein</topology>
    </subcellularLocation>
</comment>
<dbReference type="GO" id="GO:0005886">
    <property type="term" value="C:plasma membrane"/>
    <property type="evidence" value="ECO:0007669"/>
    <property type="project" value="UniProtKB-SubCell"/>
</dbReference>
<feature type="transmembrane region" description="Helical" evidence="6">
    <location>
        <begin position="530"/>
        <end position="548"/>
    </location>
</feature>
<comment type="caution">
    <text evidence="8">The sequence shown here is derived from an EMBL/GenBank/DDBJ whole genome shotgun (WGS) entry which is preliminary data.</text>
</comment>
<dbReference type="Gene3D" id="1.20.1640.10">
    <property type="entry name" value="Multidrug efflux transporter AcrB transmembrane domain"/>
    <property type="match status" value="2"/>
</dbReference>
<feature type="transmembrane region" description="Helical" evidence="6">
    <location>
        <begin position="357"/>
        <end position="378"/>
    </location>
</feature>
<keyword evidence="2" id="KW-1003">Cell membrane</keyword>
<feature type="transmembrane region" description="Helical" evidence="6">
    <location>
        <begin position="173"/>
        <end position="192"/>
    </location>
</feature>
<dbReference type="Proteomes" id="UP000242699">
    <property type="component" value="Unassembled WGS sequence"/>
</dbReference>
<feature type="transmembrane region" description="Helical" evidence="6">
    <location>
        <begin position="199"/>
        <end position="219"/>
    </location>
</feature>
<dbReference type="PANTHER" id="PTHR33406:SF13">
    <property type="entry name" value="MEMBRANE PROTEIN YDFJ"/>
    <property type="match status" value="1"/>
</dbReference>
<accession>A0A2T2X2H9</accession>
<evidence type="ECO:0000313" key="8">
    <source>
        <dbReference type="EMBL" id="PSR28682.1"/>
    </source>
</evidence>
<dbReference type="AlphaFoldDB" id="A0A2T2X2H9"/>
<evidence type="ECO:0000256" key="4">
    <source>
        <dbReference type="ARBA" id="ARBA00022989"/>
    </source>
</evidence>
<feature type="transmembrane region" description="Helical" evidence="6">
    <location>
        <begin position="297"/>
        <end position="326"/>
    </location>
</feature>
<evidence type="ECO:0000259" key="7">
    <source>
        <dbReference type="Pfam" id="PF03176"/>
    </source>
</evidence>
<evidence type="ECO:0000256" key="3">
    <source>
        <dbReference type="ARBA" id="ARBA00022692"/>
    </source>
</evidence>
<evidence type="ECO:0000256" key="2">
    <source>
        <dbReference type="ARBA" id="ARBA00022475"/>
    </source>
</evidence>
<keyword evidence="5 6" id="KW-0472">Membrane</keyword>
<feature type="domain" description="Membrane transport protein MMPL" evidence="7">
    <location>
        <begin position="138"/>
        <end position="339"/>
    </location>
</feature>
<feature type="transmembrane region" description="Helical" evidence="6">
    <location>
        <begin position="12"/>
        <end position="33"/>
    </location>
</feature>
<sequence>MESSNLTARWRSVMAILTVIAWIVVTGFGVLGFQTLSQSINTTGLNTPGSESAAFQQTLQRDYPKASALGFDVLVHHHNSPVTRSAINGLTEAIRHQFSQLMNMGVQNHGNWTVSAWSEKTHHFVTALKTYSSISTSLHKIVAHFASVTHSQVFITGTVPMQSAFSQLALQDLIRAARFTLPLTLILLLLVFRSLYKSFAVIFSATTGALVGLAGLTLWPGTVPITSFTEQAGLMIGLSVGIDYGMMWLASLARQSQSEPVANRFRQARKRAVRMILPAAAIVILALLTLMEFHQPLITSIALGIVFSVAGSALASLSILPAILWLGRSRLRTATADRSTKVLTTVQTFLLRRQRTVGVALVAVLIGIGSLVPAITLWEPGISTLPKNLPAVQGFRSLQRHFPSYAGAPIQIALFPPTGGWGGQILAFKHTVQWITNMPAVQRIQDPLPLNELLGKSRTEQNAWIRHILGSSTHPVILNLWSIDANSSPHNLNLVHQLRSRIRATPTPFRMQIGGGAAQAHDAVRRISTSFLGVLAAVAMITMIGLLWRFRSAVIAISSIVLNGLSTLVSLGVLVALFQFQWGRWIGLHTAGALQWTTPVLIFAILFAVGTDYEIFYVEAIQHHQQQEKPMKTAILLATRETGTLLSGAAIIMASVFMAFGLSGLEFMQELGIGLAIAVLIDATIMRMMLVPSLLMLFQDRTWWPGRRSHTDREVIK</sequence>